<keyword evidence="2" id="KW-0479">Metal-binding</keyword>
<dbReference type="PANTHER" id="PTHR34820">
    <property type="entry name" value="INNER MEMBRANE PROTEIN YEBZ"/>
    <property type="match status" value="1"/>
</dbReference>
<name>A0ABU7M8Q0_9ACTN</name>
<dbReference type="SUPFAM" id="SSF81296">
    <property type="entry name" value="E set domains"/>
    <property type="match status" value="1"/>
</dbReference>
<keyword evidence="8" id="KW-1185">Reference proteome</keyword>
<dbReference type="RefSeq" id="WP_330431002.1">
    <property type="nucleotide sequence ID" value="NZ_JAZDUF010000001.1"/>
</dbReference>
<dbReference type="Gene3D" id="2.60.40.1220">
    <property type="match status" value="1"/>
</dbReference>
<keyword evidence="3" id="KW-0732">Signal</keyword>
<dbReference type="InterPro" id="IPR032694">
    <property type="entry name" value="CopC/D"/>
</dbReference>
<accession>A0ABU7M8Q0</accession>
<reference evidence="7 8" key="1">
    <citation type="submission" date="2024-01" db="EMBL/GenBank/DDBJ databases">
        <title>Draft genome sequence of Gordonia sp. LSe1-13.</title>
        <authorList>
            <person name="Suphannarot A."/>
            <person name="Mingma R."/>
        </authorList>
    </citation>
    <scope>NUCLEOTIDE SEQUENCE [LARGE SCALE GENOMIC DNA]</scope>
    <source>
        <strain evidence="7 8">LSe1-13</strain>
    </source>
</reference>
<dbReference type="InterPro" id="IPR014755">
    <property type="entry name" value="Cu-Rt/internalin_Ig-like"/>
</dbReference>
<evidence type="ECO:0000256" key="4">
    <source>
        <dbReference type="ARBA" id="ARBA00023008"/>
    </source>
</evidence>
<comment type="caution">
    <text evidence="7">The sequence shown here is derived from an EMBL/GenBank/DDBJ whole genome shotgun (WGS) entry which is preliminary data.</text>
</comment>
<protein>
    <submittedName>
        <fullName evidence="7">Copper resistance CopC family protein</fullName>
    </submittedName>
</protein>
<keyword evidence="5" id="KW-1133">Transmembrane helix</keyword>
<feature type="transmembrane region" description="Helical" evidence="5">
    <location>
        <begin position="151"/>
        <end position="172"/>
    </location>
</feature>
<evidence type="ECO:0000259" key="6">
    <source>
        <dbReference type="Pfam" id="PF04234"/>
    </source>
</evidence>
<proteinExistence type="predicted"/>
<keyword evidence="4" id="KW-0186">Copper</keyword>
<keyword evidence="5" id="KW-0812">Transmembrane</keyword>
<feature type="domain" description="CopC" evidence="6">
    <location>
        <begin position="33"/>
        <end position="125"/>
    </location>
</feature>
<dbReference type="Pfam" id="PF04234">
    <property type="entry name" value="CopC"/>
    <property type="match status" value="1"/>
</dbReference>
<comment type="subcellular location">
    <subcellularLocation>
        <location evidence="1">Cell envelope</location>
    </subcellularLocation>
</comment>
<evidence type="ECO:0000256" key="2">
    <source>
        <dbReference type="ARBA" id="ARBA00022723"/>
    </source>
</evidence>
<dbReference type="InterPro" id="IPR007348">
    <property type="entry name" value="CopC_dom"/>
</dbReference>
<dbReference type="PANTHER" id="PTHR34820:SF4">
    <property type="entry name" value="INNER MEMBRANE PROTEIN YEBZ"/>
    <property type="match status" value="1"/>
</dbReference>
<gene>
    <name evidence="7" type="ORF">VZC37_03445</name>
</gene>
<evidence type="ECO:0000256" key="1">
    <source>
        <dbReference type="ARBA" id="ARBA00004196"/>
    </source>
</evidence>
<sequence>MRSRRITALVAVVAGVLLAGGFGFVAAPTASAHSQVVSSDPEDGSTVRTAPQQVTITFNEPLQETFAVLTVVGPDGNFWQDGDAVVDGPRLSVALRELGPAGTYTLNYRVTSADGHPVDGQRTFELTTAGAGTPGPVADTAADEGDGGPPLWPFIVGAVVLLVGGLGVVLLMSRRPGPRSS</sequence>
<evidence type="ECO:0000313" key="8">
    <source>
        <dbReference type="Proteomes" id="UP001347146"/>
    </source>
</evidence>
<dbReference type="Proteomes" id="UP001347146">
    <property type="component" value="Unassembled WGS sequence"/>
</dbReference>
<evidence type="ECO:0000313" key="7">
    <source>
        <dbReference type="EMBL" id="MEE3849367.1"/>
    </source>
</evidence>
<evidence type="ECO:0000256" key="3">
    <source>
        <dbReference type="ARBA" id="ARBA00022729"/>
    </source>
</evidence>
<dbReference type="InterPro" id="IPR014756">
    <property type="entry name" value="Ig_E-set"/>
</dbReference>
<organism evidence="7 8">
    <name type="scientific">Gordonia sesuvii</name>
    <dbReference type="NCBI Taxonomy" id="3116777"/>
    <lineage>
        <taxon>Bacteria</taxon>
        <taxon>Bacillati</taxon>
        <taxon>Actinomycetota</taxon>
        <taxon>Actinomycetes</taxon>
        <taxon>Mycobacteriales</taxon>
        <taxon>Gordoniaceae</taxon>
        <taxon>Gordonia</taxon>
    </lineage>
</organism>
<evidence type="ECO:0000256" key="5">
    <source>
        <dbReference type="SAM" id="Phobius"/>
    </source>
</evidence>
<keyword evidence="5" id="KW-0472">Membrane</keyword>
<dbReference type="EMBL" id="JAZDUF010000001">
    <property type="protein sequence ID" value="MEE3849367.1"/>
    <property type="molecule type" value="Genomic_DNA"/>
</dbReference>